<reference evidence="6 7" key="1">
    <citation type="journal article" date="2014" name="Int. J. Syst. Evol. Microbiol.">
        <title>Phylogenomics and the dynamic genome evolution of the genus Streptococcus.</title>
        <authorList>
            <consortium name="The Broad Institute Genome Sequencing Platform"/>
            <person name="Richards V.P."/>
            <person name="Palmer S.R."/>
            <person name="Pavinski Bitar P.D."/>
            <person name="Qin X."/>
            <person name="Weinstock G.M."/>
            <person name="Highlander S.K."/>
            <person name="Town C.D."/>
            <person name="Burne R.A."/>
            <person name="Stanhope M.J."/>
        </authorList>
    </citation>
    <scope>NUCLEOTIDE SEQUENCE [LARGE SCALE GENOMIC DNA]</scope>
    <source>
        <strain evidence="6 7">NCTC 11558</strain>
    </source>
</reference>
<feature type="transmembrane region" description="Helical" evidence="5">
    <location>
        <begin position="74"/>
        <end position="93"/>
    </location>
</feature>
<feature type="transmembrane region" description="Helical" evidence="5">
    <location>
        <begin position="105"/>
        <end position="126"/>
    </location>
</feature>
<keyword evidence="1 5" id="KW-1003">Cell membrane</keyword>
<keyword evidence="7" id="KW-1185">Reference proteome</keyword>
<evidence type="ECO:0000256" key="5">
    <source>
        <dbReference type="HAMAP-Rule" id="MF_01572"/>
    </source>
</evidence>
<proteinExistence type="inferred from homology"/>
<dbReference type="EMBL" id="AEUW02000001">
    <property type="protein sequence ID" value="EHJ52803.1"/>
    <property type="molecule type" value="Genomic_DNA"/>
</dbReference>
<dbReference type="RefSeq" id="WP_003081268.1">
    <property type="nucleotide sequence ID" value="NZ_AEUW02000001.1"/>
</dbReference>
<accession>G5JUZ5</accession>
<evidence type="ECO:0000256" key="1">
    <source>
        <dbReference type="ARBA" id="ARBA00022475"/>
    </source>
</evidence>
<gene>
    <name evidence="6" type="ORF">STRMA_1380</name>
</gene>
<dbReference type="Proteomes" id="UP000003573">
    <property type="component" value="Unassembled WGS sequence"/>
</dbReference>
<keyword evidence="3 5" id="KW-1133">Transmembrane helix</keyword>
<evidence type="ECO:0000313" key="6">
    <source>
        <dbReference type="EMBL" id="EHJ52803.1"/>
    </source>
</evidence>
<comment type="similarity">
    <text evidence="5">Belongs to the UPF0397 family.</text>
</comment>
<keyword evidence="2 5" id="KW-0812">Transmembrane</keyword>
<dbReference type="STRING" id="764298.STRMA_1380"/>
<dbReference type="eggNOG" id="COG4720">
    <property type="taxonomic scope" value="Bacteria"/>
</dbReference>
<dbReference type="NCBIfam" id="NF010182">
    <property type="entry name" value="PRK13661.1"/>
    <property type="match status" value="1"/>
</dbReference>
<feature type="transmembrane region" description="Helical" evidence="5">
    <location>
        <begin position="6"/>
        <end position="28"/>
    </location>
</feature>
<dbReference type="Gene3D" id="1.10.1760.20">
    <property type="match status" value="1"/>
</dbReference>
<dbReference type="InterPro" id="IPR022914">
    <property type="entry name" value="UPF0397"/>
</dbReference>
<dbReference type="OrthoDB" id="4550662at2"/>
<organism evidence="6 7">
    <name type="scientific">Streptococcus macacae NCTC 11558</name>
    <dbReference type="NCBI Taxonomy" id="764298"/>
    <lineage>
        <taxon>Bacteria</taxon>
        <taxon>Bacillati</taxon>
        <taxon>Bacillota</taxon>
        <taxon>Bacilli</taxon>
        <taxon>Lactobacillales</taxon>
        <taxon>Streptococcaceae</taxon>
        <taxon>Streptococcus</taxon>
    </lineage>
</organism>
<dbReference type="InterPro" id="IPR009825">
    <property type="entry name" value="ECF_substrate-spec-like"/>
</dbReference>
<dbReference type="GO" id="GO:0005886">
    <property type="term" value="C:plasma membrane"/>
    <property type="evidence" value="ECO:0007669"/>
    <property type="project" value="UniProtKB-SubCell"/>
</dbReference>
<evidence type="ECO:0000313" key="7">
    <source>
        <dbReference type="Proteomes" id="UP000003573"/>
    </source>
</evidence>
<feature type="transmembrane region" description="Helical" evidence="5">
    <location>
        <begin position="146"/>
        <end position="169"/>
    </location>
</feature>
<dbReference type="HAMAP" id="MF_01572">
    <property type="entry name" value="UPF0397"/>
    <property type="match status" value="1"/>
</dbReference>
<evidence type="ECO:0000256" key="4">
    <source>
        <dbReference type="ARBA" id="ARBA00023136"/>
    </source>
</evidence>
<name>G5JUZ5_9STRE</name>
<dbReference type="PANTHER" id="PTHR37815:SF3">
    <property type="entry name" value="UPF0397 PROTEIN SPR0429"/>
    <property type="match status" value="1"/>
</dbReference>
<dbReference type="PANTHER" id="PTHR37815">
    <property type="entry name" value="UPF0397 PROTEIN BC_2624-RELATED"/>
    <property type="match status" value="1"/>
</dbReference>
<feature type="transmembrane region" description="Helical" evidence="5">
    <location>
        <begin position="40"/>
        <end position="62"/>
    </location>
</feature>
<keyword evidence="4 5" id="KW-0472">Membrane</keyword>
<sequence length="181" mass="19257">MQNNSIKSVVATGIGSALFIIIGIFVNIPIFGNTSIQLQYAVLALFSTLFGPVAGFLIGFIGHALKDSIQYGSLSWAWILGSGIVGMGIGLLRQKYDISKGIFKLPNIIWFNLAQTVSVFVGYALIAPIGDKIQFAQSWSYLFVQGFVASVSNALTIGVGGTILLAIYAKTQTQAGSLSKE</sequence>
<comment type="subcellular location">
    <subcellularLocation>
        <location evidence="5">Cell membrane</location>
        <topology evidence="5">Multi-pass membrane protein</topology>
    </subcellularLocation>
</comment>
<evidence type="ECO:0000256" key="3">
    <source>
        <dbReference type="ARBA" id="ARBA00022989"/>
    </source>
</evidence>
<dbReference type="Pfam" id="PF07155">
    <property type="entry name" value="ECF-ribofla_trS"/>
    <property type="match status" value="1"/>
</dbReference>
<protein>
    <recommendedName>
        <fullName evidence="5">UPF0397 protein STRMA_1380</fullName>
    </recommendedName>
</protein>
<comment type="caution">
    <text evidence="6">The sequence shown here is derived from an EMBL/GenBank/DDBJ whole genome shotgun (WGS) entry which is preliminary data.</text>
</comment>
<evidence type="ECO:0000256" key="2">
    <source>
        <dbReference type="ARBA" id="ARBA00022692"/>
    </source>
</evidence>
<dbReference type="AlphaFoldDB" id="G5JUZ5"/>